<evidence type="ECO:0000256" key="2">
    <source>
        <dbReference type="ARBA" id="ARBA00023054"/>
    </source>
</evidence>
<dbReference type="GO" id="GO:0051301">
    <property type="term" value="P:cell division"/>
    <property type="evidence" value="ECO:0007669"/>
    <property type="project" value="UniProtKB-KW"/>
</dbReference>
<reference evidence="3 4" key="1">
    <citation type="submission" date="2018-06" db="EMBL/GenBank/DDBJ databases">
        <title>Three novel Pseudomonas species isolated from symptomatic oak.</title>
        <authorList>
            <person name="Bueno-Gonzalez V."/>
            <person name="Brady C."/>
        </authorList>
    </citation>
    <scope>NUCLEOTIDE SEQUENCE [LARGE SCALE GENOMIC DNA]</scope>
    <source>
        <strain evidence="3 4">P17C</strain>
    </source>
</reference>
<keyword evidence="2" id="KW-0175">Coiled coil</keyword>
<accession>A0A4Q9R1P4</accession>
<gene>
    <name evidence="3" type="ORF">DNJ96_14495</name>
</gene>
<dbReference type="EMBL" id="QJUP01000022">
    <property type="protein sequence ID" value="TBU92816.1"/>
    <property type="molecule type" value="Genomic_DNA"/>
</dbReference>
<comment type="caution">
    <text evidence="3">The sequence shown here is derived from an EMBL/GenBank/DDBJ whole genome shotgun (WGS) entry which is preliminary data.</text>
</comment>
<name>A0A4Q9R1P4_9GAMM</name>
<keyword evidence="4" id="KW-1185">Reference proteome</keyword>
<keyword evidence="3" id="KW-0131">Cell cycle</keyword>
<evidence type="ECO:0000256" key="1">
    <source>
        <dbReference type="ARBA" id="ARBA00010074"/>
    </source>
</evidence>
<evidence type="ECO:0000313" key="3">
    <source>
        <dbReference type="EMBL" id="TBU92816.1"/>
    </source>
</evidence>
<dbReference type="InterPro" id="IPR036192">
    <property type="entry name" value="Cell_div_ZapA-like_sf"/>
</dbReference>
<dbReference type="RefSeq" id="WP_131185051.1">
    <property type="nucleotide sequence ID" value="NZ_QJUO01000021.1"/>
</dbReference>
<proteinExistence type="inferred from homology"/>
<comment type="similarity">
    <text evidence="1">Belongs to the ZapA family. Type 1 subfamily.</text>
</comment>
<organism evidence="3 4">
    <name type="scientific">Stutzerimonas kirkiae</name>
    <dbReference type="NCBI Taxonomy" id="2211392"/>
    <lineage>
        <taxon>Bacteria</taxon>
        <taxon>Pseudomonadati</taxon>
        <taxon>Pseudomonadota</taxon>
        <taxon>Gammaproteobacteria</taxon>
        <taxon>Pseudomonadales</taxon>
        <taxon>Pseudomonadaceae</taxon>
        <taxon>Stutzerimonas</taxon>
    </lineage>
</organism>
<dbReference type="AlphaFoldDB" id="A0A4Q9R1P4"/>
<evidence type="ECO:0000313" key="4">
    <source>
        <dbReference type="Proteomes" id="UP000292639"/>
    </source>
</evidence>
<dbReference type="InterPro" id="IPR007838">
    <property type="entry name" value="Cell_div_ZapA-like"/>
</dbReference>
<protein>
    <submittedName>
        <fullName evidence="3">Cell division protein ZapA</fullName>
    </submittedName>
</protein>
<dbReference type="Pfam" id="PF05164">
    <property type="entry name" value="ZapA"/>
    <property type="match status" value="1"/>
</dbReference>
<keyword evidence="3" id="KW-0132">Cell division</keyword>
<dbReference type="Proteomes" id="UP000292639">
    <property type="component" value="Unassembled WGS sequence"/>
</dbReference>
<dbReference type="OrthoDB" id="6904039at2"/>
<sequence length="86" mass="9835">MSDVRVLNILGRDYSIRACAEEEVVLAQAMQLLQVRVQESQQRFPHASHQELLVMTALNLCVPLIQQEQRLAASLERINRQLVDLP</sequence>
<dbReference type="SUPFAM" id="SSF102829">
    <property type="entry name" value="Cell division protein ZapA-like"/>
    <property type="match status" value="1"/>
</dbReference>